<dbReference type="Proteomes" id="UP000652761">
    <property type="component" value="Unassembled WGS sequence"/>
</dbReference>
<evidence type="ECO:0000313" key="3">
    <source>
        <dbReference type="Proteomes" id="UP000652761"/>
    </source>
</evidence>
<dbReference type="EMBL" id="NMUH01002063">
    <property type="protein sequence ID" value="MQL97534.1"/>
    <property type="molecule type" value="Genomic_DNA"/>
</dbReference>
<protein>
    <submittedName>
        <fullName evidence="2">Uncharacterized protein</fullName>
    </submittedName>
</protein>
<evidence type="ECO:0000313" key="2">
    <source>
        <dbReference type="EMBL" id="MQL97534.1"/>
    </source>
</evidence>
<comment type="caution">
    <text evidence="2">The sequence shown here is derived from an EMBL/GenBank/DDBJ whole genome shotgun (WGS) entry which is preliminary data.</text>
</comment>
<feature type="chain" id="PRO_5032536565" evidence="1">
    <location>
        <begin position="23"/>
        <end position="250"/>
    </location>
</feature>
<keyword evidence="1" id="KW-0732">Signal</keyword>
<keyword evidence="3" id="KW-1185">Reference proteome</keyword>
<sequence>MEELRLFVQIVWFMLSVACGLGHQRQREAEAESTVNFQELREELASRDALQRKLETRIEGIQSYYVIRGIFSEVHLHDHLQIKCLENDNVLLEKKQKELRFTLDDVLKSRDTFVNIYKDSTCVLKNAIEVRDRKLSILSDKIQRHLSLFDFIEKEAEAVKQTVDSVQELDLHLELLNMELMLQKIQDTTVKCTEAGPRSGDPERLGPGHLVSCGPLLGVGGESGVGLAPPLWAGEQMNGPYQVDPVFPST</sequence>
<evidence type="ECO:0000256" key="1">
    <source>
        <dbReference type="SAM" id="SignalP"/>
    </source>
</evidence>
<dbReference type="PROSITE" id="PS51257">
    <property type="entry name" value="PROKAR_LIPOPROTEIN"/>
    <property type="match status" value="1"/>
</dbReference>
<name>A0A843VXA2_COLES</name>
<organism evidence="2 3">
    <name type="scientific">Colocasia esculenta</name>
    <name type="common">Wild taro</name>
    <name type="synonym">Arum esculentum</name>
    <dbReference type="NCBI Taxonomy" id="4460"/>
    <lineage>
        <taxon>Eukaryota</taxon>
        <taxon>Viridiplantae</taxon>
        <taxon>Streptophyta</taxon>
        <taxon>Embryophyta</taxon>
        <taxon>Tracheophyta</taxon>
        <taxon>Spermatophyta</taxon>
        <taxon>Magnoliopsida</taxon>
        <taxon>Liliopsida</taxon>
        <taxon>Araceae</taxon>
        <taxon>Aroideae</taxon>
        <taxon>Colocasieae</taxon>
        <taxon>Colocasia</taxon>
    </lineage>
</organism>
<feature type="non-terminal residue" evidence="2">
    <location>
        <position position="1"/>
    </location>
</feature>
<feature type="signal peptide" evidence="1">
    <location>
        <begin position="1"/>
        <end position="22"/>
    </location>
</feature>
<proteinExistence type="predicted"/>
<accession>A0A843VXA2</accession>
<gene>
    <name evidence="2" type="ORF">Taro_030226</name>
</gene>
<dbReference type="OrthoDB" id="785943at2759"/>
<dbReference type="AlphaFoldDB" id="A0A843VXA2"/>
<reference evidence="2" key="1">
    <citation type="submission" date="2017-07" db="EMBL/GenBank/DDBJ databases">
        <title>Taro Niue Genome Assembly and Annotation.</title>
        <authorList>
            <person name="Atibalentja N."/>
            <person name="Keating K."/>
            <person name="Fields C.J."/>
        </authorList>
    </citation>
    <scope>NUCLEOTIDE SEQUENCE</scope>
    <source>
        <strain evidence="2">Niue_2</strain>
        <tissue evidence="2">Leaf</tissue>
    </source>
</reference>